<dbReference type="OMA" id="SNITMAW"/>
<dbReference type="Proteomes" id="UP000261580">
    <property type="component" value="Unassembled WGS sequence"/>
</dbReference>
<proteinExistence type="predicted"/>
<dbReference type="Bgee" id="ENSNBRG00000022578">
    <property type="expression patterns" value="Expressed in zone of skin and 6 other cell types or tissues"/>
</dbReference>
<accession>A0A3Q4I6T1</accession>
<dbReference type="InterPro" id="IPR013783">
    <property type="entry name" value="Ig-like_fold"/>
</dbReference>
<dbReference type="InterPro" id="IPR036179">
    <property type="entry name" value="Ig-like_dom_sf"/>
</dbReference>
<dbReference type="SUPFAM" id="SSF48726">
    <property type="entry name" value="Immunoglobulin"/>
    <property type="match status" value="1"/>
</dbReference>
<protein>
    <recommendedName>
        <fullName evidence="3">Immunoglobulin V-set domain-containing protein</fullName>
    </recommendedName>
</protein>
<evidence type="ECO:0008006" key="3">
    <source>
        <dbReference type="Google" id="ProtNLM"/>
    </source>
</evidence>
<reference evidence="1" key="1">
    <citation type="submission" date="2025-08" db="UniProtKB">
        <authorList>
            <consortium name="Ensembl"/>
        </authorList>
    </citation>
    <scope>IDENTIFICATION</scope>
</reference>
<keyword evidence="2" id="KW-1185">Reference proteome</keyword>
<dbReference type="Ensembl" id="ENSNBRT00000030408.1">
    <property type="protein sequence ID" value="ENSNBRP00000029648.1"/>
    <property type="gene ID" value="ENSNBRG00000022578.1"/>
</dbReference>
<evidence type="ECO:0000313" key="2">
    <source>
        <dbReference type="Proteomes" id="UP000261580"/>
    </source>
</evidence>
<dbReference type="Gene3D" id="2.60.40.10">
    <property type="entry name" value="Immunoglobulins"/>
    <property type="match status" value="1"/>
</dbReference>
<dbReference type="GeneTree" id="ENSGT00770000121701"/>
<evidence type="ECO:0000313" key="1">
    <source>
        <dbReference type="Ensembl" id="ENSNBRP00000029648.1"/>
    </source>
</evidence>
<dbReference type="AlphaFoldDB" id="A0A3Q4I6T1"/>
<name>A0A3Q4I6T1_NEOBR</name>
<organism evidence="1 2">
    <name type="scientific">Neolamprologus brichardi</name>
    <name type="common">Fairy cichlid</name>
    <name type="synonym">Lamprologus brichardi</name>
    <dbReference type="NCBI Taxonomy" id="32507"/>
    <lineage>
        <taxon>Eukaryota</taxon>
        <taxon>Metazoa</taxon>
        <taxon>Chordata</taxon>
        <taxon>Craniata</taxon>
        <taxon>Vertebrata</taxon>
        <taxon>Euteleostomi</taxon>
        <taxon>Actinopterygii</taxon>
        <taxon>Neopterygii</taxon>
        <taxon>Teleostei</taxon>
        <taxon>Neoteleostei</taxon>
        <taxon>Acanthomorphata</taxon>
        <taxon>Ovalentaria</taxon>
        <taxon>Cichlomorphae</taxon>
        <taxon>Cichliformes</taxon>
        <taxon>Cichlidae</taxon>
        <taxon>African cichlids</taxon>
        <taxon>Pseudocrenilabrinae</taxon>
        <taxon>Lamprologini</taxon>
        <taxon>Neolamprologus</taxon>
    </lineage>
</organism>
<reference evidence="1" key="2">
    <citation type="submission" date="2025-09" db="UniProtKB">
        <authorList>
            <consortium name="Ensembl"/>
        </authorList>
    </citation>
    <scope>IDENTIFICATION</scope>
</reference>
<sequence>SMIFLMFTFGSQNEFTVSVEQDVYEAEENSNITMTWFFPVDTDKSPDLHVWNVKLKTSIYSYSIGSDTEPYVHELYRGRLQCDPQLATKGRLQCLLTDLRLSDTGAYQCIVVLNSNSSYKPCVLNVTGKMTYLAPLLICSTITLY</sequence>